<name>A0A252F5L2_9FIRM</name>
<feature type="transmembrane region" description="Helical" evidence="7">
    <location>
        <begin position="40"/>
        <end position="62"/>
    </location>
</feature>
<dbReference type="InterPro" id="IPR001734">
    <property type="entry name" value="Na/solute_symporter"/>
</dbReference>
<feature type="transmembrane region" description="Helical" evidence="7">
    <location>
        <begin position="198"/>
        <end position="219"/>
    </location>
</feature>
<dbReference type="EMBL" id="NHOC01000004">
    <property type="protein sequence ID" value="OUM21059.1"/>
    <property type="molecule type" value="Genomic_DNA"/>
</dbReference>
<organism evidence="8 9">
    <name type="scientific">Butyricicoccus porcorum</name>
    <dbReference type="NCBI Taxonomy" id="1945634"/>
    <lineage>
        <taxon>Bacteria</taxon>
        <taxon>Bacillati</taxon>
        <taxon>Bacillota</taxon>
        <taxon>Clostridia</taxon>
        <taxon>Eubacteriales</taxon>
        <taxon>Butyricicoccaceae</taxon>
        <taxon>Butyricicoccus</taxon>
    </lineage>
</organism>
<evidence type="ECO:0000313" key="8">
    <source>
        <dbReference type="EMBL" id="OUM21059.1"/>
    </source>
</evidence>
<gene>
    <name evidence="8" type="ORF">CBW42_05610</name>
</gene>
<dbReference type="AlphaFoldDB" id="A0A252F5L2"/>
<feature type="transmembrane region" description="Helical" evidence="7">
    <location>
        <begin position="257"/>
        <end position="275"/>
    </location>
</feature>
<dbReference type="RefSeq" id="WP_087018596.1">
    <property type="nucleotide sequence ID" value="NZ_NHOC01000004.1"/>
</dbReference>
<dbReference type="CDD" id="cd10328">
    <property type="entry name" value="SLC5sbd_YidK"/>
    <property type="match status" value="1"/>
</dbReference>
<feature type="transmembrane region" description="Helical" evidence="7">
    <location>
        <begin position="437"/>
        <end position="455"/>
    </location>
</feature>
<evidence type="ECO:0000256" key="2">
    <source>
        <dbReference type="ARBA" id="ARBA00006434"/>
    </source>
</evidence>
<evidence type="ECO:0000256" key="6">
    <source>
        <dbReference type="RuleBase" id="RU362091"/>
    </source>
</evidence>
<dbReference type="PROSITE" id="PS50283">
    <property type="entry name" value="NA_SOLUT_SYMP_3"/>
    <property type="match status" value="1"/>
</dbReference>
<feature type="transmembrane region" description="Helical" evidence="7">
    <location>
        <begin position="166"/>
        <end position="186"/>
    </location>
</feature>
<reference evidence="8 9" key="1">
    <citation type="submission" date="2017-05" db="EMBL/GenBank/DDBJ databases">
        <title>Butyricicoccus porcorum sp. nov. a butyrate-producing bacterium from the swine intestinal tract.</title>
        <authorList>
            <person name="Trachsel J."/>
            <person name="Humphrey S."/>
            <person name="Allen H.K."/>
        </authorList>
    </citation>
    <scope>NUCLEOTIDE SEQUENCE [LARGE SCALE GENOMIC DNA]</scope>
    <source>
        <strain evidence="8">BB10</strain>
    </source>
</reference>
<dbReference type="Proteomes" id="UP000194903">
    <property type="component" value="Unassembled WGS sequence"/>
</dbReference>
<accession>A0A252F5L2</accession>
<keyword evidence="9" id="KW-1185">Reference proteome</keyword>
<evidence type="ECO:0000313" key="9">
    <source>
        <dbReference type="Proteomes" id="UP000194903"/>
    </source>
</evidence>
<dbReference type="Gene3D" id="1.20.1730.10">
    <property type="entry name" value="Sodium/glucose cotransporter"/>
    <property type="match status" value="1"/>
</dbReference>
<dbReference type="NCBIfam" id="NF007790">
    <property type="entry name" value="PRK10484.1"/>
    <property type="match status" value="1"/>
</dbReference>
<evidence type="ECO:0000256" key="4">
    <source>
        <dbReference type="ARBA" id="ARBA00022989"/>
    </source>
</evidence>
<dbReference type="InterPro" id="IPR038377">
    <property type="entry name" value="Na/Glc_symporter_sf"/>
</dbReference>
<dbReference type="Pfam" id="PF00474">
    <property type="entry name" value="SSF"/>
    <property type="match status" value="1"/>
</dbReference>
<evidence type="ECO:0000256" key="3">
    <source>
        <dbReference type="ARBA" id="ARBA00022692"/>
    </source>
</evidence>
<comment type="similarity">
    <text evidence="2 6">Belongs to the sodium:solute symporter (SSF) (TC 2.A.21) family.</text>
</comment>
<evidence type="ECO:0000256" key="1">
    <source>
        <dbReference type="ARBA" id="ARBA00004141"/>
    </source>
</evidence>
<dbReference type="PANTHER" id="PTHR11819:SF195">
    <property type="entry name" value="SODIUM_GLUCOSE COTRANSPORTER 4"/>
    <property type="match status" value="1"/>
</dbReference>
<protein>
    <submittedName>
        <fullName evidence="8">Solute:sodium symporter family transporter</fullName>
    </submittedName>
</protein>
<dbReference type="NCBIfam" id="TIGR00813">
    <property type="entry name" value="sss"/>
    <property type="match status" value="1"/>
</dbReference>
<feature type="transmembrane region" description="Helical" evidence="7">
    <location>
        <begin position="407"/>
        <end position="425"/>
    </location>
</feature>
<evidence type="ECO:0000256" key="7">
    <source>
        <dbReference type="SAM" id="Phobius"/>
    </source>
</evidence>
<feature type="transmembrane region" description="Helical" evidence="7">
    <location>
        <begin position="354"/>
        <end position="376"/>
    </location>
</feature>
<comment type="caution">
    <text evidence="8">The sequence shown here is derived from an EMBL/GenBank/DDBJ whole genome shotgun (WGS) entry which is preliminary data.</text>
</comment>
<feature type="transmembrane region" description="Helical" evidence="7">
    <location>
        <begin position="492"/>
        <end position="512"/>
    </location>
</feature>
<keyword evidence="4 7" id="KW-1133">Transmembrane helix</keyword>
<proteinExistence type="inferred from homology"/>
<feature type="transmembrane region" description="Helical" evidence="7">
    <location>
        <begin position="82"/>
        <end position="104"/>
    </location>
</feature>
<evidence type="ECO:0000256" key="5">
    <source>
        <dbReference type="ARBA" id="ARBA00023136"/>
    </source>
</evidence>
<keyword evidence="3 7" id="KW-0812">Transmembrane</keyword>
<comment type="subcellular location">
    <subcellularLocation>
        <location evidence="1">Membrane</location>
        <topology evidence="1">Multi-pass membrane protein</topology>
    </subcellularLocation>
</comment>
<sequence>MNWSTTQLIWIAATFLLFTVMVAVISSWKTRGDNLETAEGYFLASRSLPGFVIAGSLLLTNLSAEQLVGLNGQSWKTNMGAIAWEVGSMFTLLVLAFFFLPNYLKIGTTTIPSMMETCYDKSTKTMFSAIIVIMYSILNLPVILYSGAVVFENIFDVSGMFGITKFTAIAVLCVIIGVVGGCYAIFGGLKAVAVSDTINGVGLLIGGLMIPFLGLALLAKETGGSGMMDGIRYLLDNEAEFHKLNAVNAWDSAQPQVPWPLIITGMFFSNIYWWCCNQSFVQRSLAAKNLAEGQKGAIYCGFLKCLGPLYLVLPGIIAFYLPSIQEQMQSIAGNPGVSLMDQAYPMLVVKCVPWPVMGFFAAVMFGAILSSFNSVLNSASTMFTLDLYRSVFKPSASDIECVKVGKIYGTIAGIVAICVAPFVSFTGNGITTLLNSLANFISMPVAWTILGAIVFKNIPKWAPKLITVIDVVFYGAFLLIKPVYPTNPTEEIHYLYAIAILFFVDWIVMWACNKFAPRKEALILKDVGAVDMTPWKYRKVVAVIGIILAIAIYLLLSPLGIAASGEPTSWLGVWGIAS</sequence>
<dbReference type="PANTHER" id="PTHR11819">
    <property type="entry name" value="SOLUTE CARRIER FAMILY 5"/>
    <property type="match status" value="1"/>
</dbReference>
<dbReference type="GO" id="GO:0005886">
    <property type="term" value="C:plasma membrane"/>
    <property type="evidence" value="ECO:0007669"/>
    <property type="project" value="TreeGrafter"/>
</dbReference>
<dbReference type="OrthoDB" id="9814523at2"/>
<feature type="transmembrane region" description="Helical" evidence="7">
    <location>
        <begin position="462"/>
        <end position="480"/>
    </location>
</feature>
<feature type="transmembrane region" description="Helical" evidence="7">
    <location>
        <begin position="296"/>
        <end position="321"/>
    </location>
</feature>
<dbReference type="GO" id="GO:0005412">
    <property type="term" value="F:D-glucose:sodium symporter activity"/>
    <property type="evidence" value="ECO:0007669"/>
    <property type="project" value="TreeGrafter"/>
</dbReference>
<feature type="transmembrane region" description="Helical" evidence="7">
    <location>
        <begin position="6"/>
        <end position="28"/>
    </location>
</feature>
<feature type="transmembrane region" description="Helical" evidence="7">
    <location>
        <begin position="540"/>
        <end position="561"/>
    </location>
</feature>
<feature type="transmembrane region" description="Helical" evidence="7">
    <location>
        <begin position="125"/>
        <end position="146"/>
    </location>
</feature>
<keyword evidence="5 7" id="KW-0472">Membrane</keyword>